<accession>A0A644Z874</accession>
<name>A0A644Z874_9ZZZZ</name>
<evidence type="ECO:0000313" key="1">
    <source>
        <dbReference type="EMBL" id="MPM34913.1"/>
    </source>
</evidence>
<comment type="caution">
    <text evidence="1">The sequence shown here is derived from an EMBL/GenBank/DDBJ whole genome shotgun (WGS) entry which is preliminary data.</text>
</comment>
<organism evidence="1">
    <name type="scientific">bioreactor metagenome</name>
    <dbReference type="NCBI Taxonomy" id="1076179"/>
    <lineage>
        <taxon>unclassified sequences</taxon>
        <taxon>metagenomes</taxon>
        <taxon>ecological metagenomes</taxon>
    </lineage>
</organism>
<sequence length="76" mass="8283">MTEQKNNPAAGTSGSEINCPHCGEFVPAGNFCAQCAHKMVEVCDCWKLNRKFNCGHDQCPTMSALLKEFGDSLFPS</sequence>
<proteinExistence type="predicted"/>
<dbReference type="AlphaFoldDB" id="A0A644Z874"/>
<protein>
    <submittedName>
        <fullName evidence="1">Uncharacterized protein</fullName>
    </submittedName>
</protein>
<reference evidence="1" key="1">
    <citation type="submission" date="2019-08" db="EMBL/GenBank/DDBJ databases">
        <authorList>
            <person name="Kucharzyk K."/>
            <person name="Murdoch R.W."/>
            <person name="Higgins S."/>
            <person name="Loffler F."/>
        </authorList>
    </citation>
    <scope>NUCLEOTIDE SEQUENCE</scope>
</reference>
<dbReference type="EMBL" id="VSSQ01007119">
    <property type="protein sequence ID" value="MPM34913.1"/>
    <property type="molecule type" value="Genomic_DNA"/>
</dbReference>
<gene>
    <name evidence="1" type="ORF">SDC9_81503</name>
</gene>